<feature type="compositionally biased region" description="Low complexity" evidence="1">
    <location>
        <begin position="571"/>
        <end position="605"/>
    </location>
</feature>
<dbReference type="AlphaFoldDB" id="A0A2S4UWG2"/>
<dbReference type="VEuPathDB" id="FungiDB:PSTT_01406"/>
<accession>A0A2S4UWG2</accession>
<dbReference type="OrthoDB" id="2504465at2759"/>
<name>A0A2S4UWG2_9BASI</name>
<feature type="compositionally biased region" description="Polar residues" evidence="1">
    <location>
        <begin position="382"/>
        <end position="393"/>
    </location>
</feature>
<proteinExistence type="predicted"/>
<feature type="region of interest" description="Disordered" evidence="1">
    <location>
        <begin position="358"/>
        <end position="393"/>
    </location>
</feature>
<evidence type="ECO:0000256" key="1">
    <source>
        <dbReference type="SAM" id="MobiDB-lite"/>
    </source>
</evidence>
<organism evidence="2 3">
    <name type="scientific">Puccinia striiformis</name>
    <dbReference type="NCBI Taxonomy" id="27350"/>
    <lineage>
        <taxon>Eukaryota</taxon>
        <taxon>Fungi</taxon>
        <taxon>Dikarya</taxon>
        <taxon>Basidiomycota</taxon>
        <taxon>Pucciniomycotina</taxon>
        <taxon>Pucciniomycetes</taxon>
        <taxon>Pucciniales</taxon>
        <taxon>Pucciniaceae</taxon>
        <taxon>Puccinia</taxon>
    </lineage>
</organism>
<feature type="region of interest" description="Disordered" evidence="1">
    <location>
        <begin position="514"/>
        <end position="652"/>
    </location>
</feature>
<feature type="compositionally biased region" description="Polar residues" evidence="1">
    <location>
        <begin position="169"/>
        <end position="180"/>
    </location>
</feature>
<dbReference type="VEuPathDB" id="FungiDB:PSHT_12438"/>
<feature type="compositionally biased region" description="Polar residues" evidence="1">
    <location>
        <begin position="197"/>
        <end position="207"/>
    </location>
</feature>
<feature type="region of interest" description="Disordered" evidence="1">
    <location>
        <begin position="432"/>
        <end position="455"/>
    </location>
</feature>
<dbReference type="Proteomes" id="UP000238274">
    <property type="component" value="Unassembled WGS sequence"/>
</dbReference>
<feature type="compositionally biased region" description="Pro residues" evidence="1">
    <location>
        <begin position="145"/>
        <end position="163"/>
    </location>
</feature>
<reference evidence="3" key="3">
    <citation type="journal article" date="2018" name="Mol. Plant Microbe Interact.">
        <title>Genome sequence resources for the wheat stripe rust pathogen (Puccinia striiformis f. sp. tritici) and the barley stripe rust pathogen (Puccinia striiformis f. sp. hordei).</title>
        <authorList>
            <person name="Xia C."/>
            <person name="Wang M."/>
            <person name="Yin C."/>
            <person name="Cornejo O.E."/>
            <person name="Hulbert S.H."/>
            <person name="Chen X."/>
        </authorList>
    </citation>
    <scope>NUCLEOTIDE SEQUENCE [LARGE SCALE GENOMIC DNA]</scope>
    <source>
        <strain evidence="3">93TX-2</strain>
    </source>
</reference>
<keyword evidence="3" id="KW-1185">Reference proteome</keyword>
<sequence>MNSNSHHPIYLIPKHFSRFDFPLPRLAPLKSITNMSRATSLEDIDSLPYHALQAEAQKHSIRRNLGAVKLRQALKHLLGENPDPAELPQQWFIAAAKAEPAKPTGPPRGRGRPTKTNARIAAAQKKAVQDLPAPQSPSRTVRPQNPLPSPTIVPAVAPPPPASGVPANRSPTSRLDNNLLPSPRNVPIPARSPVPHASTSRDPQAQSPDADRTGDTTAQIFKAVADQGRLKSYRVPQSNYTSKPPGGSRLNPGALLPEAIRQEAKRMGLTRVDDQRNIDFLSYLVRDCLQELDQGKKLSCIIRASRMPIRQLPIYPPASPSNPVVTSRYDNYHYDSPPGILSEPFPTTTPTESPIPRWAQPATHASTSARVPASPSIRRNRGSNAPSPETGISLNSVDVRAGVSPSPASRVPNRVSLTRRLHERLSPIHVSTPPLGTAFNPPSVRSPDLPRVRGSVSPTATEQLNLRRAGGSQAGALEFDELEAIYSSPSESSDDDAASRDFVENMLSVETSFYAPLPSTTPSRRKRIHVEDDSEDRLASSFSNKKAKLTSPFAPSPPRPSGSRILVPATSSQVPSSSLAQVPSSSLAQETSSSLAPVPSSSLAPSQPPKPLKFFSSAKKARAIRRETPPPAPSPEGPASQPTLYGTEHYYTDSSDTRFAEDPLLGRTRLMPSPLPVYLFILRMSSAIYPEDVILINVLFFGDNLNSLSALSILPDLNHSKPR</sequence>
<evidence type="ECO:0000313" key="2">
    <source>
        <dbReference type="EMBL" id="POW01627.1"/>
    </source>
</evidence>
<evidence type="ECO:0000313" key="3">
    <source>
        <dbReference type="Proteomes" id="UP000238274"/>
    </source>
</evidence>
<gene>
    <name evidence="2" type="ORF">PSHT_12438</name>
</gene>
<feature type="region of interest" description="Disordered" evidence="1">
    <location>
        <begin position="98"/>
        <end position="213"/>
    </location>
</feature>
<reference evidence="3" key="2">
    <citation type="journal article" date="2018" name="BMC Genomics">
        <title>Genomic insights into host adaptation between the wheat stripe rust pathogen (Puccinia striiformis f. sp. tritici) and the barley stripe rust pathogen (Puccinia striiformis f. sp. hordei).</title>
        <authorList>
            <person name="Xia C."/>
            <person name="Wang M."/>
            <person name="Yin C."/>
            <person name="Cornejo O.E."/>
            <person name="Hulbert S.H."/>
            <person name="Chen X."/>
        </authorList>
    </citation>
    <scope>NUCLEOTIDE SEQUENCE [LARGE SCALE GENOMIC DNA]</scope>
    <source>
        <strain evidence="3">93TX-2</strain>
    </source>
</reference>
<comment type="caution">
    <text evidence="2">The sequence shown here is derived from an EMBL/GenBank/DDBJ whole genome shotgun (WGS) entry which is preliminary data.</text>
</comment>
<protein>
    <submittedName>
        <fullName evidence="2">Uncharacterized protein</fullName>
    </submittedName>
</protein>
<reference evidence="2 3" key="1">
    <citation type="submission" date="2017-12" db="EMBL/GenBank/DDBJ databases">
        <title>Gene loss provides genomic basis for host adaptation in cereal stripe rust fungi.</title>
        <authorList>
            <person name="Xia C."/>
        </authorList>
    </citation>
    <scope>NUCLEOTIDE SEQUENCE [LARGE SCALE GENOMIC DNA]</scope>
    <source>
        <strain evidence="2 3">93TX-2</strain>
    </source>
</reference>
<dbReference type="EMBL" id="PKSM01000228">
    <property type="protein sequence ID" value="POW01627.1"/>
    <property type="molecule type" value="Genomic_DNA"/>
</dbReference>